<feature type="transmembrane region" description="Helical" evidence="1">
    <location>
        <begin position="16"/>
        <end position="34"/>
    </location>
</feature>
<dbReference type="OrthoDB" id="3346544at2759"/>
<keyword evidence="3" id="KW-1185">Reference proteome</keyword>
<protein>
    <submittedName>
        <fullName evidence="2">Uncharacterized protein</fullName>
    </submittedName>
</protein>
<dbReference type="AlphaFoldDB" id="A0A409W2I7"/>
<sequence length="176" mass="19848">MLTVKEASLTSTLVEGILYGFSALMFVITLWFLIRIRTGSGTNRLMLSATLLLFILSTLHITADILYLHRGFIDFGGADIFFAEAKEETFKNSVYELETLLADAILIYRCYIVWQSWWIILVPCILWISVAATVWLISQPVADGANIFLIEVGRWVISFYSTAFVTNFVATGRTSI</sequence>
<evidence type="ECO:0000313" key="2">
    <source>
        <dbReference type="EMBL" id="PPQ72731.1"/>
    </source>
</evidence>
<dbReference type="EMBL" id="NHYD01003802">
    <property type="protein sequence ID" value="PPQ72731.1"/>
    <property type="molecule type" value="Genomic_DNA"/>
</dbReference>
<feature type="transmembrane region" description="Helical" evidence="1">
    <location>
        <begin position="46"/>
        <end position="68"/>
    </location>
</feature>
<evidence type="ECO:0000313" key="3">
    <source>
        <dbReference type="Proteomes" id="UP000283269"/>
    </source>
</evidence>
<gene>
    <name evidence="2" type="ORF">CVT25_012358</name>
</gene>
<comment type="caution">
    <text evidence="2">The sequence shown here is derived from an EMBL/GenBank/DDBJ whole genome shotgun (WGS) entry which is preliminary data.</text>
</comment>
<keyword evidence="1" id="KW-1133">Transmembrane helix</keyword>
<organism evidence="2 3">
    <name type="scientific">Psilocybe cyanescens</name>
    <dbReference type="NCBI Taxonomy" id="93625"/>
    <lineage>
        <taxon>Eukaryota</taxon>
        <taxon>Fungi</taxon>
        <taxon>Dikarya</taxon>
        <taxon>Basidiomycota</taxon>
        <taxon>Agaricomycotina</taxon>
        <taxon>Agaricomycetes</taxon>
        <taxon>Agaricomycetidae</taxon>
        <taxon>Agaricales</taxon>
        <taxon>Agaricineae</taxon>
        <taxon>Strophariaceae</taxon>
        <taxon>Psilocybe</taxon>
    </lineage>
</organism>
<dbReference type="InParanoid" id="A0A409W2I7"/>
<reference evidence="2 3" key="1">
    <citation type="journal article" date="2018" name="Evol. Lett.">
        <title>Horizontal gene cluster transfer increased hallucinogenic mushroom diversity.</title>
        <authorList>
            <person name="Reynolds H.T."/>
            <person name="Vijayakumar V."/>
            <person name="Gluck-Thaler E."/>
            <person name="Korotkin H.B."/>
            <person name="Matheny P.B."/>
            <person name="Slot J.C."/>
        </authorList>
    </citation>
    <scope>NUCLEOTIDE SEQUENCE [LARGE SCALE GENOMIC DNA]</scope>
    <source>
        <strain evidence="2 3">2631</strain>
    </source>
</reference>
<proteinExistence type="predicted"/>
<dbReference type="Proteomes" id="UP000283269">
    <property type="component" value="Unassembled WGS sequence"/>
</dbReference>
<feature type="transmembrane region" description="Helical" evidence="1">
    <location>
        <begin position="117"/>
        <end position="137"/>
    </location>
</feature>
<keyword evidence="1" id="KW-0472">Membrane</keyword>
<evidence type="ECO:0000256" key="1">
    <source>
        <dbReference type="SAM" id="Phobius"/>
    </source>
</evidence>
<accession>A0A409W2I7</accession>
<name>A0A409W2I7_PSICY</name>
<keyword evidence="1" id="KW-0812">Transmembrane</keyword>